<dbReference type="CDD" id="cd00419">
    <property type="entry name" value="Ferrochelatase_C"/>
    <property type="match status" value="1"/>
</dbReference>
<dbReference type="InterPro" id="IPR033659">
    <property type="entry name" value="Ferrochelatase_N"/>
</dbReference>
<evidence type="ECO:0000256" key="8">
    <source>
        <dbReference type="RuleBase" id="RU004185"/>
    </source>
</evidence>
<sequence length="312" mass="35051">MGEPETGAPVGIFLMAHGAPNSVDDIPQYLKNIRGGKESSDKLVQIISDRYTAIGGSSPLLEITTGQVEALEKFLNQGEDRFKVYVGMRNWSPFIQDAVQQMLDDGVRKVVVMCLAPQYSSWSTELYFKAFRTALEVCGSPDIDARYVGSWADNPLLIDAFAERYKAAEERLRGMGKEKIYTVFTAHSIPAQSLDNGDPYAEEYAKTLNALVERVQPQRWFQAYQSQGMIPVPWLGPTVEATLDKIARYGSRTVLMVPIGFVCDHVEILYDIDIEFKKYADERKLDLHRTESLNLSPLFTEALAAVAWEHLL</sequence>
<gene>
    <name evidence="7 9" type="primary">hemH</name>
    <name evidence="9" type="ORF">G3M78_01225</name>
</gene>
<dbReference type="GO" id="GO:0006783">
    <property type="term" value="P:heme biosynthetic process"/>
    <property type="evidence" value="ECO:0007669"/>
    <property type="project" value="UniProtKB-UniRule"/>
</dbReference>
<dbReference type="KEGG" id="nva:G3M78_01225"/>
<keyword evidence="7" id="KW-0963">Cytoplasm</keyword>
<dbReference type="GO" id="GO:0005737">
    <property type="term" value="C:cytoplasm"/>
    <property type="evidence" value="ECO:0007669"/>
    <property type="project" value="UniProtKB-SubCell"/>
</dbReference>
<protein>
    <recommendedName>
        <fullName evidence="7">Ferrochelatase</fullName>
        <ecNumber evidence="7">4.98.1.1</ecNumber>
    </recommendedName>
    <alternativeName>
        <fullName evidence="7">Heme synthase</fullName>
    </alternativeName>
    <alternativeName>
        <fullName evidence="7">Protoheme ferro-lyase</fullName>
    </alternativeName>
</protein>
<dbReference type="AlphaFoldDB" id="A0A7T0C598"/>
<dbReference type="Proteomes" id="UP000594464">
    <property type="component" value="Chromosome"/>
</dbReference>
<evidence type="ECO:0000256" key="1">
    <source>
        <dbReference type="ARBA" id="ARBA00007718"/>
    </source>
</evidence>
<proteinExistence type="inferred from homology"/>
<dbReference type="UniPathway" id="UPA00252">
    <property type="reaction ID" value="UER00325"/>
</dbReference>
<dbReference type="EMBL" id="CP048620">
    <property type="protein sequence ID" value="QPJ66728.1"/>
    <property type="molecule type" value="Genomic_DNA"/>
</dbReference>
<evidence type="ECO:0000313" key="9">
    <source>
        <dbReference type="EMBL" id="QPJ66728.1"/>
    </source>
</evidence>
<evidence type="ECO:0000256" key="6">
    <source>
        <dbReference type="ARBA" id="ARBA00024536"/>
    </source>
</evidence>
<evidence type="ECO:0000256" key="5">
    <source>
        <dbReference type="ARBA" id="ARBA00023244"/>
    </source>
</evidence>
<organism evidence="9 10">
    <name type="scientific">Candidatus Nitrohelix vancouverensis</name>
    <dbReference type="NCBI Taxonomy" id="2705534"/>
    <lineage>
        <taxon>Bacteria</taxon>
        <taxon>Pseudomonadati</taxon>
        <taxon>Nitrospinota/Tectimicrobiota group</taxon>
        <taxon>Nitrospinota</taxon>
        <taxon>Nitrospinia</taxon>
        <taxon>Nitrospinales</taxon>
        <taxon>Nitrospinaceae</taxon>
        <taxon>Candidatus Nitrohelix</taxon>
    </lineage>
</organism>
<keyword evidence="4 7" id="KW-0456">Lyase</keyword>
<dbReference type="SUPFAM" id="SSF53800">
    <property type="entry name" value="Chelatase"/>
    <property type="match status" value="1"/>
</dbReference>
<feature type="binding site" evidence="7">
    <location>
        <position position="187"/>
    </location>
    <ligand>
        <name>Fe(2+)</name>
        <dbReference type="ChEBI" id="CHEBI:29033"/>
    </ligand>
</feature>
<keyword evidence="5 7" id="KW-0627">Porphyrin biosynthesis</keyword>
<dbReference type="NCBIfam" id="TIGR00109">
    <property type="entry name" value="hemH"/>
    <property type="match status" value="1"/>
</dbReference>
<keyword evidence="7" id="KW-0479">Metal-binding</keyword>
<dbReference type="InterPro" id="IPR033644">
    <property type="entry name" value="Ferrochelatase_C"/>
</dbReference>
<comment type="function">
    <text evidence="7">Catalyzes the ferrous insertion into protoporphyrin IX.</text>
</comment>
<comment type="pathway">
    <text evidence="7">Porphyrin-containing compound metabolism; protoheme biosynthesis; protoheme from protoporphyrin-IX: step 1/1.</text>
</comment>
<dbReference type="EC" id="4.98.1.1" evidence="7"/>
<dbReference type="PANTHER" id="PTHR11108">
    <property type="entry name" value="FERROCHELATASE"/>
    <property type="match status" value="1"/>
</dbReference>
<evidence type="ECO:0000256" key="2">
    <source>
        <dbReference type="ARBA" id="ARBA00023004"/>
    </source>
</evidence>
<reference evidence="10" key="1">
    <citation type="submission" date="2020-02" db="EMBL/GenBank/DDBJ databases">
        <title>Genomic and physiological characterization of two novel Nitrospinaceae genera.</title>
        <authorList>
            <person name="Mueller A.J."/>
            <person name="Jung M.-Y."/>
            <person name="Strachan C.R."/>
            <person name="Herbold C.W."/>
            <person name="Kirkegaard R.H."/>
            <person name="Daims H."/>
        </authorList>
    </citation>
    <scope>NUCLEOTIDE SEQUENCE [LARGE SCALE GENOMIC DNA]</scope>
</reference>
<feature type="binding site" evidence="7">
    <location>
        <position position="267"/>
    </location>
    <ligand>
        <name>Fe(2+)</name>
        <dbReference type="ChEBI" id="CHEBI:29033"/>
    </ligand>
</feature>
<evidence type="ECO:0000313" key="10">
    <source>
        <dbReference type="Proteomes" id="UP000594464"/>
    </source>
</evidence>
<dbReference type="PANTHER" id="PTHR11108:SF1">
    <property type="entry name" value="FERROCHELATASE, MITOCHONDRIAL"/>
    <property type="match status" value="1"/>
</dbReference>
<name>A0A7T0C598_9BACT</name>
<dbReference type="CDD" id="cd03411">
    <property type="entry name" value="Ferrochelatase_N"/>
    <property type="match status" value="1"/>
</dbReference>
<keyword evidence="3 7" id="KW-0350">Heme biosynthesis</keyword>
<comment type="catalytic activity">
    <reaction evidence="7">
        <text>heme b + 2 H(+) = protoporphyrin IX + Fe(2+)</text>
        <dbReference type="Rhea" id="RHEA:22584"/>
        <dbReference type="ChEBI" id="CHEBI:15378"/>
        <dbReference type="ChEBI" id="CHEBI:29033"/>
        <dbReference type="ChEBI" id="CHEBI:57306"/>
        <dbReference type="ChEBI" id="CHEBI:60344"/>
        <dbReference type="EC" id="4.98.1.1"/>
    </reaction>
</comment>
<keyword evidence="2 7" id="KW-0408">Iron</keyword>
<comment type="subcellular location">
    <subcellularLocation>
        <location evidence="7">Cytoplasm</location>
    </subcellularLocation>
</comment>
<evidence type="ECO:0000256" key="4">
    <source>
        <dbReference type="ARBA" id="ARBA00023239"/>
    </source>
</evidence>
<evidence type="ECO:0000256" key="3">
    <source>
        <dbReference type="ARBA" id="ARBA00023133"/>
    </source>
</evidence>
<evidence type="ECO:0000256" key="7">
    <source>
        <dbReference type="HAMAP-Rule" id="MF_00323"/>
    </source>
</evidence>
<comment type="similarity">
    <text evidence="1 7 8">Belongs to the ferrochelatase family.</text>
</comment>
<accession>A0A7T0C598</accession>
<dbReference type="InterPro" id="IPR001015">
    <property type="entry name" value="Ferrochelatase"/>
</dbReference>
<dbReference type="GO" id="GO:0046872">
    <property type="term" value="F:metal ion binding"/>
    <property type="evidence" value="ECO:0007669"/>
    <property type="project" value="UniProtKB-KW"/>
</dbReference>
<dbReference type="HAMAP" id="MF_00323">
    <property type="entry name" value="Ferrochelatase"/>
    <property type="match status" value="1"/>
</dbReference>
<dbReference type="Pfam" id="PF00762">
    <property type="entry name" value="Ferrochelatase"/>
    <property type="match status" value="1"/>
</dbReference>
<dbReference type="Gene3D" id="3.40.50.1400">
    <property type="match status" value="2"/>
</dbReference>
<dbReference type="GO" id="GO:0004325">
    <property type="term" value="F:ferrochelatase activity"/>
    <property type="evidence" value="ECO:0007669"/>
    <property type="project" value="UniProtKB-UniRule"/>
</dbReference>
<comment type="catalytic activity">
    <reaction evidence="6">
        <text>Fe-coproporphyrin III + 2 H(+) = coproporphyrin III + Fe(2+)</text>
        <dbReference type="Rhea" id="RHEA:49572"/>
        <dbReference type="ChEBI" id="CHEBI:15378"/>
        <dbReference type="ChEBI" id="CHEBI:29033"/>
        <dbReference type="ChEBI" id="CHEBI:68438"/>
        <dbReference type="ChEBI" id="CHEBI:131725"/>
        <dbReference type="EC" id="4.99.1.9"/>
    </reaction>
    <physiologicalReaction direction="right-to-left" evidence="6">
        <dbReference type="Rhea" id="RHEA:49574"/>
    </physiologicalReaction>
</comment>